<feature type="domain" description="S1 motif" evidence="11">
    <location>
        <begin position="282"/>
        <end position="351"/>
    </location>
</feature>
<dbReference type="FunFam" id="2.40.50.140:FF:000196">
    <property type="entry name" value="rRNA biogenesis protein RRP5"/>
    <property type="match status" value="1"/>
</dbReference>
<keyword evidence="13" id="KW-1185">Reference proteome</keyword>
<feature type="domain" description="S1 motif" evidence="11">
    <location>
        <begin position="1326"/>
        <end position="1397"/>
    </location>
</feature>
<dbReference type="Proteomes" id="UP000019373">
    <property type="component" value="Unassembled WGS sequence"/>
</dbReference>
<dbReference type="OrthoDB" id="412781at2759"/>
<feature type="domain" description="S1 motif" evidence="11">
    <location>
        <begin position="745"/>
        <end position="819"/>
    </location>
</feature>
<feature type="compositionally biased region" description="Polar residues" evidence="10">
    <location>
        <begin position="47"/>
        <end position="58"/>
    </location>
</feature>
<dbReference type="HOGENOM" id="CLU_000845_0_0_1"/>
<feature type="region of interest" description="Disordered" evidence="10">
    <location>
        <begin position="1500"/>
        <end position="1547"/>
    </location>
</feature>
<sequence>MASAKRKNGVAPSKSGENGPNKRRRVDTTKQKRQPLSERNAKLATVASASSKLSTISAVTDEPPAFPRGGAGVLTPLEKKQIRAKADRDVLIEQKRAQATDFFDLQDRDQSLLSEDEENDILGDDNKILKSKPKQSSKRRKVQEAELDLAPRIEGLNYKRIAPGSLILGRVAKVNPKDLAVSLPNNLTGYVPMTAVSERLTAKIESLVAKDVEEDEENNGSADEEDVVELSQYFRPGQWVRVAVTSTVEEALSTSKAKKRIELSLDPVLTNRGLAWKDLVANCTLQASVSSIEDHGVVVDIGLSDAEAKGFIPSQELHHGLEISQMKPGMVLLCLVKSLAAGGRIVRLSTQLQNFGKKTTSHTLGTAPSINSFLPGTLVEILLSNVTAAGLAGKVMGHLDVTSDLVQSGARSACSSLEKVYTPGTKIAGRLICTFPVSDSKKLGFSVLDHVIQADTNIPEADMQKTAKHALHVSSVVNEAKVVRVEPGLGVYFTLGSESLEGFAHISRLSDSKLDALSADSGPFKIGTKHKARVLDHNAVDNLFILSLQATVIQQPFLRVEDVSVGEVVKGRVEKLITDEHGLKGLILHLAEGVTGFVPRIHLSDTQLHNPEKKFREGTTVSARVLSTDVVRRQVRLTLKKSLVNSDLKPWTEYRQISDGAYSLGTLVKVLPNGAVVQFYGSVRGFLPVAEMSEAYIKDATQHFRIGQVLNVNCLHVDAEQSKLTVSCRDPSATPHQHFHAVSPGNVVKGTVFEKSEDDLLLRLTDTDIIARLELDHISDGSLKKRQAALNKTRVGQQLSELLVLEVQAKRRLVRLSNRASLLKASKDGSLLHGFQDAREGKKVTGFVSNITPDAVFVSFAAGLTGFLSKSQIPAESLQLPDFGLTRLQTVTSTISSIDYKGPHPRFWLSLKAESGKSIKGNGTVEQTQALTDVVDGSTTSIEDFKVGTVTKARITSVKDTQVNVELAKNVLGRIDVSEIFDKWEDIKDRKKPLRVFSTKQVLPVRILGAHDARNHRFLPISHRAGKRPLFELSAKPTYVNSSDPEVLTLDKVQVGSFWIAFVNNIAENCLWVNISPNVRGRIRAIDVSDDLSLVADLEENFPVGSALKVQVISVDVEKNHLDLTAKASGAANQISLKELSRGMILPGRVTKTSDRQVLVQLSDSIVGAVNLIDLSDDYAKANPMVFQKNDIVRVCVVEVDIPNKKVLLSLRPSKVLSSSLPVEDAEITSPHQLHVNDVVRGFICNVADTGLFITLGHGVTAFVRVSNLSDSYIKEWKDEFQRDQLVRGKIISLDVETGQVQMSLKESVMKSDYVVPTTFNDLKVGQIVTGKVAKVEDFGVFIVIDNSANVRGLCHRSEIAEQRVDDARKLFSEGDLVKAKVLRLDPETRRISLGLKARHFIDEKEERLSNNEDRDTWDKTSQAENESPREDEDGDSSTDDNGGAGLDNEMSDDDEDILNIQHNGDIDSSASENDDQSETETTTKSGLVAGLQIGGFDWQGLSALPNTKNNSTPSSDTEQLHPKHKKKRKPTIQADLTGDLDTHGPQSTDDYERLLLSEPDSSLLWLQYMAFHLELGEIDTARGIAQRALKSISPLGGQSESEKLNIWIALLNLENAYGDDDTIETTFKSACQVNDAQEIHERLASIYIQSGKHDKSDQLFQVMLKKFGSADPKVWLNYAAFLFDTLSEPERGRALLSRALQTLPPTTHVDITAKFAALEFRSSTGLAERGRTIFEGLLDSFPKRVDLWNVLLDLEMRYGGDDQKGHVRRLFERILDGDTAAKKARIKNKQAKFFFKRWLEFEEKEGDERSVEVVKKRAEIWVRSQGQTG</sequence>
<evidence type="ECO:0000256" key="2">
    <source>
        <dbReference type="ARBA" id="ARBA00022517"/>
    </source>
</evidence>
<dbReference type="Gene3D" id="2.40.50.140">
    <property type="entry name" value="Nucleic acid-binding proteins"/>
    <property type="match status" value="11"/>
</dbReference>
<evidence type="ECO:0000313" key="13">
    <source>
        <dbReference type="Proteomes" id="UP000019373"/>
    </source>
</evidence>
<feature type="domain" description="S1 motif" evidence="11">
    <location>
        <begin position="660"/>
        <end position="729"/>
    </location>
</feature>
<feature type="domain" description="S1 motif" evidence="11">
    <location>
        <begin position="164"/>
        <end position="266"/>
    </location>
</feature>
<dbReference type="PROSITE" id="PS50126">
    <property type="entry name" value="S1"/>
    <property type="match status" value="12"/>
</dbReference>
<feature type="compositionally biased region" description="Acidic residues" evidence="10">
    <location>
        <begin position="1430"/>
        <end position="1439"/>
    </location>
</feature>
<evidence type="ECO:0000256" key="3">
    <source>
        <dbReference type="ARBA" id="ARBA00022552"/>
    </source>
</evidence>
<evidence type="ECO:0000259" key="11">
    <source>
        <dbReference type="PROSITE" id="PS50126"/>
    </source>
</evidence>
<dbReference type="GO" id="GO:0006364">
    <property type="term" value="P:rRNA processing"/>
    <property type="evidence" value="ECO:0007669"/>
    <property type="project" value="UniProtKB-KW"/>
</dbReference>
<dbReference type="InterPro" id="IPR003029">
    <property type="entry name" value="S1_domain"/>
</dbReference>
<comment type="function">
    <text evidence="7">Involved in the biogenesis of rRNA. Required for the formation of 18S and 5.8S rRNA.</text>
</comment>
<dbReference type="SUPFAM" id="SSF48452">
    <property type="entry name" value="TPR-like"/>
    <property type="match status" value="1"/>
</dbReference>
<gene>
    <name evidence="12" type="ORF">EPUS_07482</name>
</gene>
<dbReference type="FunFam" id="2.40.50.140:FF:000279">
    <property type="entry name" value="rRNA biogenesis protein rrp5"/>
    <property type="match status" value="1"/>
</dbReference>
<dbReference type="GO" id="GO:0032040">
    <property type="term" value="C:small-subunit processome"/>
    <property type="evidence" value="ECO:0007669"/>
    <property type="project" value="TreeGrafter"/>
</dbReference>
<dbReference type="RefSeq" id="XP_007801668.1">
    <property type="nucleotide sequence ID" value="XM_007803477.1"/>
</dbReference>
<evidence type="ECO:0000256" key="4">
    <source>
        <dbReference type="ARBA" id="ARBA00022553"/>
    </source>
</evidence>
<dbReference type="InterPro" id="IPR012340">
    <property type="entry name" value="NA-bd_OB-fold"/>
</dbReference>
<feature type="domain" description="S1 motif" evidence="11">
    <location>
        <begin position="1143"/>
        <end position="1212"/>
    </location>
</feature>
<dbReference type="CDD" id="cd05703">
    <property type="entry name" value="S1_Rrp5_repeat_hs12_sc9"/>
    <property type="match status" value="1"/>
</dbReference>
<dbReference type="InterPro" id="IPR057301">
    <property type="entry name" value="Rrp5_OB_4th"/>
</dbReference>
<reference evidence="13" key="1">
    <citation type="journal article" date="2014" name="BMC Genomics">
        <title>Genome characteristics reveal the impact of lichenization on lichen-forming fungus Endocarpon pusillum Hedwig (Verrucariales, Ascomycota).</title>
        <authorList>
            <person name="Wang Y.-Y."/>
            <person name="Liu B."/>
            <person name="Zhang X.-Y."/>
            <person name="Zhou Q.-M."/>
            <person name="Zhang T."/>
            <person name="Li H."/>
            <person name="Yu Y.-F."/>
            <person name="Zhang X.-L."/>
            <person name="Hao X.-Y."/>
            <person name="Wang M."/>
            <person name="Wang L."/>
            <person name="Wei J.-C."/>
        </authorList>
    </citation>
    <scope>NUCLEOTIDE SEQUENCE [LARGE SCALE GENOMIC DNA]</scope>
    <source>
        <strain evidence="13">Z07020 / HMAS-L-300199</strain>
    </source>
</reference>
<evidence type="ECO:0000256" key="8">
    <source>
        <dbReference type="ARBA" id="ARBA00073619"/>
    </source>
</evidence>
<keyword evidence="2" id="KW-0690">Ribosome biogenesis</keyword>
<dbReference type="InterPro" id="IPR003107">
    <property type="entry name" value="HAT"/>
</dbReference>
<dbReference type="SMART" id="SM00316">
    <property type="entry name" value="S1"/>
    <property type="match status" value="12"/>
</dbReference>
<feature type="region of interest" description="Disordered" evidence="10">
    <location>
        <begin position="1"/>
        <end position="72"/>
    </location>
</feature>
<name>U1HTW1_ENDPU</name>
<dbReference type="CDD" id="cd05708">
    <property type="entry name" value="S1_Rrp5_repeat_sc12"/>
    <property type="match status" value="1"/>
</dbReference>
<dbReference type="eggNOG" id="KOG1070">
    <property type="taxonomic scope" value="Eukaryota"/>
</dbReference>
<dbReference type="PANTHER" id="PTHR23270">
    <property type="entry name" value="PROGRAMMED CELL DEATH PROTEIN 11 PRE-RRNA PROCESSING PROTEIN RRP5"/>
    <property type="match status" value="1"/>
</dbReference>
<feature type="domain" description="S1 motif" evidence="11">
    <location>
        <begin position="948"/>
        <end position="1024"/>
    </location>
</feature>
<evidence type="ECO:0000313" key="12">
    <source>
        <dbReference type="EMBL" id="ERF72689.1"/>
    </source>
</evidence>
<evidence type="ECO:0000256" key="9">
    <source>
        <dbReference type="ARBA" id="ARBA00076674"/>
    </source>
</evidence>
<dbReference type="GO" id="GO:0003723">
    <property type="term" value="F:RNA binding"/>
    <property type="evidence" value="ECO:0007669"/>
    <property type="project" value="TreeGrafter"/>
</dbReference>
<feature type="region of interest" description="Disordered" evidence="10">
    <location>
        <begin position="1407"/>
        <end position="1453"/>
    </location>
</feature>
<proteinExistence type="predicted"/>
<feature type="compositionally biased region" description="Polar residues" evidence="10">
    <location>
        <begin position="1505"/>
        <end position="1518"/>
    </location>
</feature>
<dbReference type="InterPro" id="IPR048058">
    <property type="entry name" value="Rrp5_S1_rpt_hs11_sc8"/>
</dbReference>
<dbReference type="CDD" id="cd05698">
    <property type="entry name" value="S1_Rrp5_repeat_hs6_sc5"/>
    <property type="match status" value="1"/>
</dbReference>
<dbReference type="PANTHER" id="PTHR23270:SF10">
    <property type="entry name" value="PROTEIN RRP5 HOMOLOG"/>
    <property type="match status" value="1"/>
</dbReference>
<keyword evidence="5" id="KW-0677">Repeat</keyword>
<keyword evidence="3" id="KW-0698">rRNA processing</keyword>
<dbReference type="FunFam" id="2.40.50.140:FF:000155">
    <property type="entry name" value="rRNA biogenesis protein RRP5"/>
    <property type="match status" value="1"/>
</dbReference>
<evidence type="ECO:0000256" key="5">
    <source>
        <dbReference type="ARBA" id="ARBA00022737"/>
    </source>
</evidence>
<dbReference type="FunFam" id="2.40.50.140:FF:000103">
    <property type="entry name" value="protein RRP5 homolog"/>
    <property type="match status" value="2"/>
</dbReference>
<feature type="domain" description="S1 motif" evidence="11">
    <location>
        <begin position="1237"/>
        <end position="1306"/>
    </location>
</feature>
<dbReference type="Pfam" id="PF23459">
    <property type="entry name" value="S1_RRP5"/>
    <property type="match status" value="4"/>
</dbReference>
<dbReference type="Pfam" id="PF24685">
    <property type="entry name" value="OB_RRP5_4th"/>
    <property type="match status" value="1"/>
</dbReference>
<feature type="domain" description="S1 motif" evidence="11">
    <location>
        <begin position="841"/>
        <end position="912"/>
    </location>
</feature>
<accession>U1HTW1</accession>
<dbReference type="FunFam" id="2.40.50.140:FF:000159">
    <property type="entry name" value="rRNA biogenesis protein rrp5"/>
    <property type="match status" value="1"/>
</dbReference>
<dbReference type="InterPro" id="IPR048059">
    <property type="entry name" value="Rrp5_S1_rpt_hs1_sc1"/>
</dbReference>
<organism evidence="12 13">
    <name type="scientific">Endocarpon pusillum (strain Z07020 / HMAS-L-300199)</name>
    <name type="common">Lichen-forming fungus</name>
    <dbReference type="NCBI Taxonomy" id="1263415"/>
    <lineage>
        <taxon>Eukaryota</taxon>
        <taxon>Fungi</taxon>
        <taxon>Dikarya</taxon>
        <taxon>Ascomycota</taxon>
        <taxon>Pezizomycotina</taxon>
        <taxon>Eurotiomycetes</taxon>
        <taxon>Chaetothyriomycetidae</taxon>
        <taxon>Verrucariales</taxon>
        <taxon>Verrucariaceae</taxon>
        <taxon>Endocarpon</taxon>
    </lineage>
</organism>
<evidence type="ECO:0000256" key="6">
    <source>
        <dbReference type="ARBA" id="ARBA00023242"/>
    </source>
</evidence>
<dbReference type="CDD" id="cd05693">
    <property type="entry name" value="S1_Rrp5_repeat_hs1_sc1"/>
    <property type="match status" value="1"/>
</dbReference>
<feature type="domain" description="S1 motif" evidence="11">
    <location>
        <begin position="474"/>
        <end position="549"/>
    </location>
</feature>
<feature type="compositionally biased region" description="Basic and acidic residues" evidence="10">
    <location>
        <begin position="26"/>
        <end position="41"/>
    </location>
</feature>
<comment type="subcellular location">
    <subcellularLocation>
        <location evidence="1">Nucleus</location>
        <location evidence="1">Nucleolus</location>
    </subcellularLocation>
</comment>
<dbReference type="CDD" id="cd05697">
    <property type="entry name" value="S1_Rrp5_repeat_hs5"/>
    <property type="match status" value="1"/>
</dbReference>
<keyword evidence="4" id="KW-0597">Phosphoprotein</keyword>
<dbReference type="Pfam" id="PF00575">
    <property type="entry name" value="S1"/>
    <property type="match status" value="2"/>
</dbReference>
<dbReference type="SUPFAM" id="SSF50249">
    <property type="entry name" value="Nucleic acid-binding proteins"/>
    <property type="match status" value="11"/>
</dbReference>
<feature type="compositionally biased region" description="Basic residues" evidence="10">
    <location>
        <begin position="129"/>
        <end position="141"/>
    </location>
</feature>
<dbReference type="OMA" id="GQYLRAY"/>
<dbReference type="Gene3D" id="1.25.40.10">
    <property type="entry name" value="Tetratricopeptide repeat domain"/>
    <property type="match status" value="1"/>
</dbReference>
<evidence type="ECO:0000256" key="1">
    <source>
        <dbReference type="ARBA" id="ARBA00004604"/>
    </source>
</evidence>
<dbReference type="CDD" id="cd05702">
    <property type="entry name" value="S1_Rrp5_repeat_hs11_sc8"/>
    <property type="match status" value="1"/>
</dbReference>
<dbReference type="InterPro" id="IPR011990">
    <property type="entry name" value="TPR-like_helical_dom_sf"/>
</dbReference>
<feature type="domain" description="S1 motif" evidence="11">
    <location>
        <begin position="566"/>
        <end position="640"/>
    </location>
</feature>
<dbReference type="CDD" id="cd05707">
    <property type="entry name" value="S1_Rrp5_repeat_sc11"/>
    <property type="match status" value="1"/>
</dbReference>
<dbReference type="EMBL" id="KE721054">
    <property type="protein sequence ID" value="ERF72689.1"/>
    <property type="molecule type" value="Genomic_DNA"/>
</dbReference>
<dbReference type="FunFam" id="2.40.50.140:FF:000266">
    <property type="entry name" value="rRNA biogenesis protein rrp5"/>
    <property type="match status" value="1"/>
</dbReference>
<dbReference type="FunFam" id="2.40.50.140:FF:000278">
    <property type="entry name" value="rRNA biogenesis protein rrp5"/>
    <property type="match status" value="1"/>
</dbReference>
<evidence type="ECO:0000256" key="10">
    <source>
        <dbReference type="SAM" id="MobiDB-lite"/>
    </source>
</evidence>
<dbReference type="SMART" id="SM00386">
    <property type="entry name" value="HAT"/>
    <property type="match status" value="6"/>
</dbReference>
<dbReference type="InterPro" id="IPR057302">
    <property type="entry name" value="Rrp5_S1"/>
</dbReference>
<feature type="region of interest" description="Disordered" evidence="10">
    <location>
        <begin position="1465"/>
        <end position="1488"/>
    </location>
</feature>
<evidence type="ECO:0000256" key="7">
    <source>
        <dbReference type="ARBA" id="ARBA00055575"/>
    </source>
</evidence>
<keyword evidence="6" id="KW-0539">Nucleus</keyword>
<feature type="compositionally biased region" description="Basic and acidic residues" evidence="10">
    <location>
        <begin position="1407"/>
        <end position="1419"/>
    </location>
</feature>
<dbReference type="CDD" id="cd05706">
    <property type="entry name" value="S1_Rrp5_repeat_sc10"/>
    <property type="match status" value="1"/>
</dbReference>
<feature type="region of interest" description="Disordered" evidence="10">
    <location>
        <begin position="124"/>
        <end position="143"/>
    </location>
</feature>
<protein>
    <recommendedName>
        <fullName evidence="8">rRNA biogenesis protein RRP5</fullName>
    </recommendedName>
    <alternativeName>
        <fullName evidence="9">Ribosomal RNA-processing protein 5</fullName>
    </alternativeName>
</protein>
<feature type="domain" description="S1 motif" evidence="11">
    <location>
        <begin position="1056"/>
        <end position="1127"/>
    </location>
</feature>
<dbReference type="GeneID" id="19242364"/>
<dbReference type="InterPro" id="IPR045209">
    <property type="entry name" value="Rrp5"/>
</dbReference>